<dbReference type="SUPFAM" id="SSF51695">
    <property type="entry name" value="PLC-like phosphodiesterases"/>
    <property type="match status" value="1"/>
</dbReference>
<evidence type="ECO:0000259" key="1">
    <source>
        <dbReference type="SMART" id="SM00148"/>
    </source>
</evidence>
<dbReference type="InterPro" id="IPR017946">
    <property type="entry name" value="PLC-like_Pdiesterase_TIM-brl"/>
</dbReference>
<comment type="caution">
    <text evidence="2">The sequence shown here is derived from an EMBL/GenBank/DDBJ whole genome shotgun (WGS) entry which is preliminary data.</text>
</comment>
<dbReference type="PANTHER" id="PTHR13593">
    <property type="match status" value="1"/>
</dbReference>
<dbReference type="PROSITE" id="PS50007">
    <property type="entry name" value="PIPLC_X_DOMAIN"/>
    <property type="match status" value="1"/>
</dbReference>
<dbReference type="Pfam" id="PF00388">
    <property type="entry name" value="PI-PLC-X"/>
    <property type="match status" value="1"/>
</dbReference>
<dbReference type="AlphaFoldDB" id="A0A814C473"/>
<name>A0A814C473_9BILA</name>
<proteinExistence type="predicted"/>
<sequence>MASSCCTPNSDLVTELKHIEWMKNLPTNLHNEPITKLAIPGTHDSFAFHLTSQPGPDLIPNLRRFHWILRPIIRNWSITQNKNFTEQLQIGIRYFDLRVCRTTDKNLCEKSPFTFTHGLLGRLVRECLEEMNEFLNKYSQEIILLDFNHFYDFIEDHGHKKLIDLIHEIFGTKLCTTARTINECTLNYLWNHKQQVILLYDEDADKCTPYMDKIGHFFKVCESPWPNTPGVENLFLFLNEKVSQPRPTTCINVTQGQTTPDGSSIQKNPFSSLYANAKQTNAALIEWISHRQRDPSLVNGVNVVICDFADQAFTNSVINLNYKNSTKEIST</sequence>
<dbReference type="Proteomes" id="UP000663844">
    <property type="component" value="Unassembled WGS sequence"/>
</dbReference>
<dbReference type="GO" id="GO:0006629">
    <property type="term" value="P:lipid metabolic process"/>
    <property type="evidence" value="ECO:0007669"/>
    <property type="project" value="InterPro"/>
</dbReference>
<organism evidence="2 4">
    <name type="scientific">Adineta steineri</name>
    <dbReference type="NCBI Taxonomy" id="433720"/>
    <lineage>
        <taxon>Eukaryota</taxon>
        <taxon>Metazoa</taxon>
        <taxon>Spiralia</taxon>
        <taxon>Gnathifera</taxon>
        <taxon>Rotifera</taxon>
        <taxon>Eurotatoria</taxon>
        <taxon>Bdelloidea</taxon>
        <taxon>Adinetida</taxon>
        <taxon>Adinetidae</taxon>
        <taxon>Adineta</taxon>
    </lineage>
</organism>
<dbReference type="GO" id="GO:0008081">
    <property type="term" value="F:phosphoric diester hydrolase activity"/>
    <property type="evidence" value="ECO:0007669"/>
    <property type="project" value="InterPro"/>
</dbReference>
<dbReference type="InterPro" id="IPR051057">
    <property type="entry name" value="PI-PLC_domain"/>
</dbReference>
<dbReference type="EMBL" id="CAJOAZ010000865">
    <property type="protein sequence ID" value="CAF3726065.1"/>
    <property type="molecule type" value="Genomic_DNA"/>
</dbReference>
<evidence type="ECO:0000313" key="3">
    <source>
        <dbReference type="EMBL" id="CAF3726065.1"/>
    </source>
</evidence>
<dbReference type="Proteomes" id="UP000663845">
    <property type="component" value="Unassembled WGS sequence"/>
</dbReference>
<evidence type="ECO:0000313" key="4">
    <source>
        <dbReference type="Proteomes" id="UP000663845"/>
    </source>
</evidence>
<protein>
    <recommendedName>
        <fullName evidence="1">Phosphatidylinositol-specific phospholipase C X domain-containing protein</fullName>
    </recommendedName>
</protein>
<accession>A0A814C473</accession>
<dbReference type="PANTHER" id="PTHR13593:SF113">
    <property type="entry name" value="SI:DKEY-266F7.9"/>
    <property type="match status" value="1"/>
</dbReference>
<dbReference type="InterPro" id="IPR000909">
    <property type="entry name" value="PLipase_C_PInositol-sp_X_dom"/>
</dbReference>
<dbReference type="EMBL" id="CAJNOG010000098">
    <property type="protein sequence ID" value="CAF0937444.1"/>
    <property type="molecule type" value="Genomic_DNA"/>
</dbReference>
<evidence type="ECO:0000313" key="2">
    <source>
        <dbReference type="EMBL" id="CAF0937444.1"/>
    </source>
</evidence>
<reference evidence="2" key="1">
    <citation type="submission" date="2021-02" db="EMBL/GenBank/DDBJ databases">
        <authorList>
            <person name="Nowell W R."/>
        </authorList>
    </citation>
    <scope>NUCLEOTIDE SEQUENCE</scope>
</reference>
<dbReference type="Gene3D" id="3.20.20.190">
    <property type="entry name" value="Phosphatidylinositol (PI) phosphodiesterase"/>
    <property type="match status" value="1"/>
</dbReference>
<feature type="domain" description="Phosphatidylinositol-specific phospholipase C X" evidence="1">
    <location>
        <begin position="28"/>
        <end position="201"/>
    </location>
</feature>
<dbReference type="SMART" id="SM00148">
    <property type="entry name" value="PLCXc"/>
    <property type="match status" value="1"/>
</dbReference>
<gene>
    <name evidence="2" type="ORF">JYZ213_LOCUS12528</name>
    <name evidence="3" type="ORF">OXD698_LOCUS13961</name>
</gene>